<dbReference type="InterPro" id="IPR001713">
    <property type="entry name" value="Prot_inh_stefin"/>
</dbReference>
<keyword evidence="4" id="KW-0646">Protease inhibitor</keyword>
<sequence>MPICGGLGGVKAATAEVQGLCDQVKAEVEEKHGKKYPVFVATDYKTQTVAGTNYFIKVMAEGAPYRGIPRMS</sequence>
<evidence type="ECO:0000256" key="1">
    <source>
        <dbReference type="ARBA" id="ARBA00004496"/>
    </source>
</evidence>
<organism evidence="7 8">
    <name type="scientific">Engystomops pustulosus</name>
    <name type="common">Tungara frog</name>
    <name type="synonym">Physalaemus pustulosus</name>
    <dbReference type="NCBI Taxonomy" id="76066"/>
    <lineage>
        <taxon>Eukaryota</taxon>
        <taxon>Metazoa</taxon>
        <taxon>Chordata</taxon>
        <taxon>Craniata</taxon>
        <taxon>Vertebrata</taxon>
        <taxon>Euteleostomi</taxon>
        <taxon>Amphibia</taxon>
        <taxon>Batrachia</taxon>
        <taxon>Anura</taxon>
        <taxon>Neobatrachia</taxon>
        <taxon>Hyloidea</taxon>
        <taxon>Leptodactylidae</taxon>
        <taxon>Leiuperinae</taxon>
        <taxon>Engystomops</taxon>
    </lineage>
</organism>
<comment type="similarity">
    <text evidence="2">Belongs to the cystatin family.</text>
</comment>
<comment type="caution">
    <text evidence="7">The sequence shown here is derived from an EMBL/GenBank/DDBJ whole genome shotgun (WGS) entry which is preliminary data.</text>
</comment>
<dbReference type="PANTHER" id="PTHR11414">
    <property type="entry name" value="CYSTATIN FAMILY MEMBER"/>
    <property type="match status" value="1"/>
</dbReference>
<protein>
    <recommendedName>
        <fullName evidence="6">Cystatin domain-containing protein</fullName>
    </recommendedName>
</protein>
<dbReference type="Pfam" id="PF00031">
    <property type="entry name" value="Cystatin"/>
    <property type="match status" value="1"/>
</dbReference>
<dbReference type="SUPFAM" id="SSF54403">
    <property type="entry name" value="Cystatin/monellin"/>
    <property type="match status" value="1"/>
</dbReference>
<reference evidence="7" key="1">
    <citation type="thesis" date="2020" institute="ProQuest LLC" country="789 East Eisenhower Parkway, Ann Arbor, MI, USA">
        <title>Comparative Genomics and Chromosome Evolution.</title>
        <authorList>
            <person name="Mudd A.B."/>
        </authorList>
    </citation>
    <scope>NUCLEOTIDE SEQUENCE</scope>
    <source>
        <strain evidence="7">237g6f4</strain>
        <tissue evidence="7">Blood</tissue>
    </source>
</reference>
<dbReference type="PRINTS" id="PR00295">
    <property type="entry name" value="STEFINA"/>
</dbReference>
<evidence type="ECO:0000313" key="7">
    <source>
        <dbReference type="EMBL" id="KAG8538198.1"/>
    </source>
</evidence>
<name>A0AAV6YWR6_ENGPU</name>
<dbReference type="AlphaFoldDB" id="A0AAV6YWR6"/>
<evidence type="ECO:0000256" key="5">
    <source>
        <dbReference type="ARBA" id="ARBA00022704"/>
    </source>
</evidence>
<dbReference type="GO" id="GO:0004869">
    <property type="term" value="F:cysteine-type endopeptidase inhibitor activity"/>
    <property type="evidence" value="ECO:0007669"/>
    <property type="project" value="UniProtKB-KW"/>
</dbReference>
<comment type="subcellular location">
    <subcellularLocation>
        <location evidence="1">Cytoplasm</location>
    </subcellularLocation>
</comment>
<keyword evidence="5" id="KW-0789">Thiol protease inhibitor</keyword>
<evidence type="ECO:0000256" key="2">
    <source>
        <dbReference type="ARBA" id="ARBA00009403"/>
    </source>
</evidence>
<accession>A0AAV6YWR6</accession>
<dbReference type="CDD" id="cd00042">
    <property type="entry name" value="CY"/>
    <property type="match status" value="1"/>
</dbReference>
<gene>
    <name evidence="7" type="ORF">GDO81_023131</name>
</gene>
<dbReference type="InterPro" id="IPR046350">
    <property type="entry name" value="Cystatin_sf"/>
</dbReference>
<evidence type="ECO:0000256" key="3">
    <source>
        <dbReference type="ARBA" id="ARBA00022490"/>
    </source>
</evidence>
<dbReference type="GO" id="GO:0005829">
    <property type="term" value="C:cytosol"/>
    <property type="evidence" value="ECO:0007669"/>
    <property type="project" value="TreeGrafter"/>
</dbReference>
<dbReference type="InterPro" id="IPR000010">
    <property type="entry name" value="Cystatin_dom"/>
</dbReference>
<evidence type="ECO:0000256" key="4">
    <source>
        <dbReference type="ARBA" id="ARBA00022690"/>
    </source>
</evidence>
<keyword evidence="3" id="KW-0963">Cytoplasm</keyword>
<evidence type="ECO:0000259" key="6">
    <source>
        <dbReference type="Pfam" id="PF00031"/>
    </source>
</evidence>
<proteinExistence type="inferred from homology"/>
<dbReference type="EMBL" id="WNYA01023218">
    <property type="protein sequence ID" value="KAG8538198.1"/>
    <property type="molecule type" value="Genomic_DNA"/>
</dbReference>
<dbReference type="PANTHER" id="PTHR11414:SF21">
    <property type="entry name" value="CYSTATIN 14A, TANDEM DUPLICATE 1-RELATED"/>
    <property type="match status" value="1"/>
</dbReference>
<dbReference type="Proteomes" id="UP000824782">
    <property type="component" value="Unassembled WGS sequence"/>
</dbReference>
<dbReference type="Gene3D" id="3.10.450.10">
    <property type="match status" value="1"/>
</dbReference>
<keyword evidence="8" id="KW-1185">Reference proteome</keyword>
<evidence type="ECO:0000313" key="8">
    <source>
        <dbReference type="Proteomes" id="UP000824782"/>
    </source>
</evidence>
<feature type="domain" description="Cystatin" evidence="6">
    <location>
        <begin position="5"/>
        <end position="60"/>
    </location>
</feature>